<dbReference type="Proteomes" id="UP000006426">
    <property type="component" value="Plasmid pmppla107"/>
</dbReference>
<organism evidence="1 2">
    <name type="scientific">Pseudomonas amygdali pv. lachrymans str. M301315</name>
    <dbReference type="NCBI Taxonomy" id="629260"/>
    <lineage>
        <taxon>Bacteria</taxon>
        <taxon>Pseudomonadati</taxon>
        <taxon>Pseudomonadota</taxon>
        <taxon>Gammaproteobacteria</taxon>
        <taxon>Pseudomonadales</taxon>
        <taxon>Pseudomonadaceae</taxon>
        <taxon>Pseudomonas</taxon>
        <taxon>Pseudomonas amygdali</taxon>
    </lineage>
</organism>
<accession>A0AAD0M650</accession>
<dbReference type="EMBL" id="CP031226">
    <property type="protein sequence ID" value="AXH59541.1"/>
    <property type="molecule type" value="Genomic_DNA"/>
</dbReference>
<gene>
    <name evidence="1" type="ORF">PLA107_030405</name>
</gene>
<reference evidence="1 2" key="1">
    <citation type="journal article" date="2011" name="PLoS Pathog.">
        <title>Dynamic evolution of pathogenicity revealed by sequencing and comparative genomics of 19 Pseudomonas syringae isolates.</title>
        <authorList>
            <person name="Baltrus D.A."/>
            <person name="Nishimura M.T."/>
            <person name="Romanchuk A."/>
            <person name="Chang J.H."/>
            <person name="Mukhtar M.S."/>
            <person name="Cherkis K."/>
            <person name="Roach J."/>
            <person name="Grant S.R."/>
            <person name="Jones C.D."/>
            <person name="Dangl J.L."/>
        </authorList>
    </citation>
    <scope>NUCLEOTIDE SEQUENCE [LARGE SCALE GENOMIC DNA]</scope>
    <source>
        <strain evidence="1 2">M301315</strain>
    </source>
</reference>
<geneLocation type="plasmid" evidence="2">
    <name>pmppla107</name>
</geneLocation>
<proteinExistence type="predicted"/>
<dbReference type="RefSeq" id="WP_005742250.1">
    <property type="nucleotide sequence ID" value="NZ_CP031226.1"/>
</dbReference>
<protein>
    <submittedName>
        <fullName evidence="1">Uncharacterized protein</fullName>
    </submittedName>
</protein>
<dbReference type="GeneID" id="39474168"/>
<name>A0AAD0M650_PSEAV</name>
<evidence type="ECO:0000313" key="1">
    <source>
        <dbReference type="EMBL" id="AXH59541.1"/>
    </source>
</evidence>
<dbReference type="AlphaFoldDB" id="A0AAD0M650"/>
<evidence type="ECO:0000313" key="2">
    <source>
        <dbReference type="Proteomes" id="UP000006426"/>
    </source>
</evidence>
<sequence length="194" mass="21910">MLKLFKRASSSQAPSIVETCPFYQVQRLISRKGLATAPEMRFGELFELDYMGASEYEGKSFAAFMRNVHDHLDTLVGAQLEIEGMSVFVAFSTHNNTLEHVTSELTAIASGKRHTQGGARFKMAEPTPEPPPRKNTQAARRAEVKEYFRVDGWAEISLTTFWTVLPMTLEVYKQLIVASVAFMDEQKRQQAERA</sequence>
<keyword evidence="1" id="KW-0614">Plasmid</keyword>